<evidence type="ECO:0000313" key="2">
    <source>
        <dbReference type="Proteomes" id="UP000247485"/>
    </source>
</evidence>
<sequence length="364" mass="41523">MNHELIFISMHLPSSKTPQAGQKLAYSRLKEFTKDYNVHMISFVNETESDFLDSENYNECASVTLIPLSNFYRIKNLLCSSHLPVKIAIRNDSRMKKKLDVLLDKYPLAKIHIEFEQGAVYLKNRTNTDTTVVFHDVISQSLERFSELSPSLFLRVFYKHQHKKMLRWEKCVINRINNKIVLNEKDAMLIKLLSNSDTNVYIDYPVVSEMFKAISRNREIHAYLIFWGAMDRFENVDAVKWFVNDILPAILEKKPEAKLYIVGANPTEEVKLLKSENITVTGYVDDPIPFFEKAQIAVVPLRYGAGIKIKVIEALAAGLNVVTTDVGAEGIIDHGGKLEIANDAASFADTIIKIINKKNRNNVI</sequence>
<gene>
    <name evidence="1" type="ORF">DET57_11375</name>
</gene>
<comment type="caution">
    <text evidence="1">The sequence shown here is derived from an EMBL/GenBank/DDBJ whole genome shotgun (WGS) entry which is preliminary data.</text>
</comment>
<keyword evidence="1" id="KW-0808">Transferase</keyword>
<dbReference type="RefSeq" id="WP_110275474.1">
    <property type="nucleotide sequence ID" value="NZ_QJJG01000013.1"/>
</dbReference>
<dbReference type="AlphaFoldDB" id="A0A318FHB3"/>
<accession>A0A318FHB3</accession>
<protein>
    <submittedName>
        <fullName evidence="1">Glycosyltransferase involved in cell wall biosynthesis</fullName>
    </submittedName>
</protein>
<name>A0A318FHB3_KLEOX</name>
<reference evidence="1 2" key="1">
    <citation type="submission" date="2018-05" db="EMBL/GenBank/DDBJ databases">
        <title>Freshwater and sediment microbial communities from various areas in North America, analyzing microbe dynamics in response to fracking.</title>
        <authorList>
            <person name="Lamendella R."/>
        </authorList>
    </citation>
    <scope>NUCLEOTIDE SEQUENCE [LARGE SCALE GENOMIC DNA]</scope>
    <source>
        <strain evidence="1 2">67</strain>
    </source>
</reference>
<dbReference type="Proteomes" id="UP000247485">
    <property type="component" value="Unassembled WGS sequence"/>
</dbReference>
<proteinExistence type="predicted"/>
<dbReference type="SUPFAM" id="SSF53756">
    <property type="entry name" value="UDP-Glycosyltransferase/glycogen phosphorylase"/>
    <property type="match status" value="1"/>
</dbReference>
<evidence type="ECO:0000313" key="1">
    <source>
        <dbReference type="EMBL" id="PXW42880.1"/>
    </source>
</evidence>
<dbReference type="PANTHER" id="PTHR12526">
    <property type="entry name" value="GLYCOSYLTRANSFERASE"/>
    <property type="match status" value="1"/>
</dbReference>
<organism evidence="1 2">
    <name type="scientific">Klebsiella oxytoca</name>
    <dbReference type="NCBI Taxonomy" id="571"/>
    <lineage>
        <taxon>Bacteria</taxon>
        <taxon>Pseudomonadati</taxon>
        <taxon>Pseudomonadota</taxon>
        <taxon>Gammaproteobacteria</taxon>
        <taxon>Enterobacterales</taxon>
        <taxon>Enterobacteriaceae</taxon>
        <taxon>Klebsiella/Raoultella group</taxon>
        <taxon>Klebsiella</taxon>
    </lineage>
</organism>
<dbReference type="EMBL" id="QJJG01000013">
    <property type="protein sequence ID" value="PXW42880.1"/>
    <property type="molecule type" value="Genomic_DNA"/>
</dbReference>
<dbReference type="GO" id="GO:0016740">
    <property type="term" value="F:transferase activity"/>
    <property type="evidence" value="ECO:0007669"/>
    <property type="project" value="UniProtKB-KW"/>
</dbReference>
<dbReference type="Gene3D" id="3.40.50.2000">
    <property type="entry name" value="Glycogen Phosphorylase B"/>
    <property type="match status" value="1"/>
</dbReference>
<dbReference type="Pfam" id="PF13692">
    <property type="entry name" value="Glyco_trans_1_4"/>
    <property type="match status" value="1"/>
</dbReference>